<reference evidence="1" key="1">
    <citation type="submission" date="2013-11" db="EMBL/GenBank/DDBJ databases">
        <title>Genome sequence of the fusiform rust pathogen reveals effectors for host alternation and coevolution with pine.</title>
        <authorList>
            <consortium name="DOE Joint Genome Institute"/>
            <person name="Smith K."/>
            <person name="Pendleton A."/>
            <person name="Kubisiak T."/>
            <person name="Anderson C."/>
            <person name="Salamov A."/>
            <person name="Aerts A."/>
            <person name="Riley R."/>
            <person name="Clum A."/>
            <person name="Lindquist E."/>
            <person name="Ence D."/>
            <person name="Campbell M."/>
            <person name="Kronenberg Z."/>
            <person name="Feau N."/>
            <person name="Dhillon B."/>
            <person name="Hamelin R."/>
            <person name="Burleigh J."/>
            <person name="Smith J."/>
            <person name="Yandell M."/>
            <person name="Nelson C."/>
            <person name="Grigoriev I."/>
            <person name="Davis J."/>
        </authorList>
    </citation>
    <scope>NUCLEOTIDE SEQUENCE</scope>
    <source>
        <strain evidence="1">G11</strain>
    </source>
</reference>
<dbReference type="InterPro" id="IPR036691">
    <property type="entry name" value="Endo/exonu/phosph_ase_sf"/>
</dbReference>
<dbReference type="SUPFAM" id="SSF56219">
    <property type="entry name" value="DNase I-like"/>
    <property type="match status" value="1"/>
</dbReference>
<name>A0A9P6N549_9BASI</name>
<comment type="caution">
    <text evidence="1">The sequence shown here is derived from an EMBL/GenBank/DDBJ whole genome shotgun (WGS) entry which is preliminary data.</text>
</comment>
<proteinExistence type="predicted"/>
<dbReference type="EMBL" id="MU167641">
    <property type="protein sequence ID" value="KAG0139301.1"/>
    <property type="molecule type" value="Genomic_DNA"/>
</dbReference>
<dbReference type="AlphaFoldDB" id="A0A9P6N549"/>
<keyword evidence="2" id="KW-1185">Reference proteome</keyword>
<gene>
    <name evidence="1" type="ORF">CROQUDRAFT_101774</name>
</gene>
<dbReference type="Proteomes" id="UP000886653">
    <property type="component" value="Unassembled WGS sequence"/>
</dbReference>
<evidence type="ECO:0000313" key="2">
    <source>
        <dbReference type="Proteomes" id="UP000886653"/>
    </source>
</evidence>
<accession>A0A9P6N549</accession>
<evidence type="ECO:0000313" key="1">
    <source>
        <dbReference type="EMBL" id="KAG0139301.1"/>
    </source>
</evidence>
<protein>
    <submittedName>
        <fullName evidence="1">Uncharacterized protein</fullName>
    </submittedName>
</protein>
<organism evidence="1 2">
    <name type="scientific">Cronartium quercuum f. sp. fusiforme G11</name>
    <dbReference type="NCBI Taxonomy" id="708437"/>
    <lineage>
        <taxon>Eukaryota</taxon>
        <taxon>Fungi</taxon>
        <taxon>Dikarya</taxon>
        <taxon>Basidiomycota</taxon>
        <taxon>Pucciniomycotina</taxon>
        <taxon>Pucciniomycetes</taxon>
        <taxon>Pucciniales</taxon>
        <taxon>Coleosporiaceae</taxon>
        <taxon>Cronartium</taxon>
    </lineage>
</organism>
<sequence>MFLDHFGAPQRGRTWSDLDHFLSSSRVMDRVSRSLVLRKWDLSDHFPVVTQLKFVPLRGPEEHFSKVCLNRSGFDDKLQIIAHDNHFTCLEVEEITSQEQLDSFNDKFIATIHEVAVDLGLSKQQKRGTVPKTHFLSKSMTVLID</sequence>
<dbReference type="Gene3D" id="3.60.10.10">
    <property type="entry name" value="Endonuclease/exonuclease/phosphatase"/>
    <property type="match status" value="1"/>
</dbReference>